<dbReference type="Proteomes" id="UP000224898">
    <property type="component" value="Segment"/>
</dbReference>
<dbReference type="RefSeq" id="YP_009831792.1">
    <property type="nucleotide sequence ID" value="NC_048650.1"/>
</dbReference>
<evidence type="ECO:0000256" key="1">
    <source>
        <dbReference type="SAM" id="MobiDB-lite"/>
    </source>
</evidence>
<feature type="region of interest" description="Disordered" evidence="1">
    <location>
        <begin position="260"/>
        <end position="306"/>
    </location>
</feature>
<dbReference type="EMBL" id="KX925554">
    <property type="protein sequence ID" value="APC46329.1"/>
    <property type="molecule type" value="Genomic_DNA"/>
</dbReference>
<dbReference type="SUPFAM" id="SSF57802">
    <property type="entry name" value="Rubredoxin-like"/>
    <property type="match status" value="1"/>
</dbReference>
<organism evidence="2 3">
    <name type="scientific">Streptomyces phage BRock</name>
    <dbReference type="NCBI Taxonomy" id="1913591"/>
    <lineage>
        <taxon>Viruses</taxon>
        <taxon>Duplodnaviria</taxon>
        <taxon>Heunggongvirae</taxon>
        <taxon>Uroviricota</taxon>
        <taxon>Caudoviricetes</taxon>
        <taxon>Borockvirus</taxon>
        <taxon>Borockvirus brock</taxon>
    </lineage>
</organism>
<sequence>MMREADKPSDRRQDIIHPSEMAKKGWCPLGTYLRIKACREANNPYLKPKEYIGVQLLNIFDEGHYIHDKWQKRLWNMGELWGNWFCNHCGIRMTHQLAPEDCPQCSLGKVSLEYREIPLRAPEYLIAGHADGGVPSKNALIEIKSVGAGTVRVSNPELYKKYSEGQKVDLPGLWKGIEEPFPDHVNQGQIYLRICEIMGLEYSRISFLYESKFNQGAKEFVVNYDKKHTDDLFESARQISRALEGLTDPPECPHNGCTDCEGTDYGTTLPERLGSGRSSDSERSENSGPTRVIRRTGTTRRIVRGK</sequence>
<dbReference type="KEGG" id="vg:55601481"/>
<evidence type="ECO:0000313" key="2">
    <source>
        <dbReference type="EMBL" id="APC46329.1"/>
    </source>
</evidence>
<protein>
    <submittedName>
        <fullName evidence="2">Uncharacterized protein</fullName>
    </submittedName>
</protein>
<dbReference type="InterPro" id="IPR011604">
    <property type="entry name" value="PDDEXK-like_dom_sf"/>
</dbReference>
<keyword evidence="3" id="KW-1185">Reference proteome</keyword>
<reference evidence="2 3" key="1">
    <citation type="submission" date="2016-09" db="EMBL/GenBank/DDBJ databases">
        <title>Complete Genome Sequence of Streptomyces 5a phage BRock.</title>
        <authorList>
            <person name="Crossman A."/>
            <person name="Baron S."/>
            <person name="Jamdagni P."/>
            <person name="Khatri P."/>
            <person name="Sharma D."/>
            <person name="Pandey M."/>
            <person name="Goyal S."/>
            <person name="Kumar S."/>
            <person name="Phogat A."/>
            <person name="Chawla G."/>
            <person name="Pasricha M."/>
            <person name="Gupta K."/>
            <person name="Bazzad D."/>
            <person name="Aggarwal V."/>
            <person name="Poughat A."/>
            <person name="Singh K."/>
            <person name="Rana P."/>
            <person name="Gautam R."/>
            <person name="Sharma V."/>
            <person name="Tyagi D."/>
            <person name="Shahi A."/>
            <person name="Jangra N."/>
            <person name="Malik M."/>
            <person name="Sidhu P.K."/>
            <person name="Malik S."/>
            <person name="Ghalyan Y."/>
            <person name="Sharma S.S."/>
            <person name="Malik A."/>
            <person name="Chuttani R."/>
            <person name="Bamal N."/>
            <person name="Bhadula D."/>
            <person name="Batra A."/>
            <person name="Temple L."/>
            <person name="Nehra K."/>
        </authorList>
    </citation>
    <scope>NUCLEOTIDE SEQUENCE [LARGE SCALE GENOMIC DNA]</scope>
</reference>
<dbReference type="Gene3D" id="3.90.320.10">
    <property type="match status" value="1"/>
</dbReference>
<proteinExistence type="predicted"/>
<dbReference type="GeneID" id="55601481"/>
<evidence type="ECO:0000313" key="3">
    <source>
        <dbReference type="Proteomes" id="UP000224898"/>
    </source>
</evidence>
<name>A0A1J0GVW6_9CAUD</name>
<accession>A0A1J0GVW6</accession>
<feature type="compositionally biased region" description="Basic residues" evidence="1">
    <location>
        <begin position="292"/>
        <end position="306"/>
    </location>
</feature>